<evidence type="ECO:0000313" key="2">
    <source>
        <dbReference type="EMBL" id="KAK9391282.1"/>
    </source>
</evidence>
<evidence type="ECO:0000313" key="3">
    <source>
        <dbReference type="Proteomes" id="UP001474421"/>
    </source>
</evidence>
<comment type="caution">
    <text evidence="2">The sequence shown here is derived from an EMBL/GenBank/DDBJ whole genome shotgun (WGS) entry which is preliminary data.</text>
</comment>
<organism evidence="2 3">
    <name type="scientific">Crotalus adamanteus</name>
    <name type="common">Eastern diamondback rattlesnake</name>
    <dbReference type="NCBI Taxonomy" id="8729"/>
    <lineage>
        <taxon>Eukaryota</taxon>
        <taxon>Metazoa</taxon>
        <taxon>Chordata</taxon>
        <taxon>Craniata</taxon>
        <taxon>Vertebrata</taxon>
        <taxon>Euteleostomi</taxon>
        <taxon>Lepidosauria</taxon>
        <taxon>Squamata</taxon>
        <taxon>Bifurcata</taxon>
        <taxon>Unidentata</taxon>
        <taxon>Episquamata</taxon>
        <taxon>Toxicofera</taxon>
        <taxon>Serpentes</taxon>
        <taxon>Colubroidea</taxon>
        <taxon>Viperidae</taxon>
        <taxon>Crotalinae</taxon>
        <taxon>Crotalus</taxon>
    </lineage>
</organism>
<dbReference type="PROSITE" id="PS51379">
    <property type="entry name" value="4FE4S_FER_2"/>
    <property type="match status" value="1"/>
</dbReference>
<accession>A0AAW1AND9</accession>
<keyword evidence="3" id="KW-1185">Reference proteome</keyword>
<evidence type="ECO:0000259" key="1">
    <source>
        <dbReference type="PROSITE" id="PS51379"/>
    </source>
</evidence>
<feature type="domain" description="4Fe-4S ferredoxin-type" evidence="1">
    <location>
        <begin position="39"/>
        <end position="68"/>
    </location>
</feature>
<name>A0AAW1AND9_CROAD</name>
<dbReference type="Proteomes" id="UP001474421">
    <property type="component" value="Unassembled WGS sequence"/>
</dbReference>
<gene>
    <name evidence="2" type="ORF">NXF25_018612</name>
</gene>
<protein>
    <submittedName>
        <fullName evidence="2">Cystatin</fullName>
    </submittedName>
</protein>
<dbReference type="AlphaFoldDB" id="A0AAW1AND9"/>
<sequence>MGGGGENLGRGDGPATEAGLLGNGRGLCTGKIPCHLRLRQSVVVQANCWDCSLCVRACQTVCLSLNSPMMHSQMPVRSLLCALLMLPLGMPQGLSYMPIPRAVVPILAAFPVQQYNKDRNDSRTYFKIAEILYTKSPVCIWGWEGSISLNKAIVMTFRLVFLSCPNPIQSFRFHGNSTMTPRLVQESLQPFGVLSKLLETLICLTVFKKCN</sequence>
<dbReference type="EMBL" id="JAOTOJ010000019">
    <property type="protein sequence ID" value="KAK9391282.1"/>
    <property type="molecule type" value="Genomic_DNA"/>
</dbReference>
<proteinExistence type="predicted"/>
<reference evidence="2 3" key="1">
    <citation type="journal article" date="2024" name="Proc. Natl. Acad. Sci. U.S.A.">
        <title>The genetic regulatory architecture and epigenomic basis for age-related changes in rattlesnake venom.</title>
        <authorList>
            <person name="Hogan M.P."/>
            <person name="Holding M.L."/>
            <person name="Nystrom G.S."/>
            <person name="Colston T.J."/>
            <person name="Bartlett D.A."/>
            <person name="Mason A.J."/>
            <person name="Ellsworth S.A."/>
            <person name="Rautsaw R.M."/>
            <person name="Lawrence K.C."/>
            <person name="Strickland J.L."/>
            <person name="He B."/>
            <person name="Fraser P."/>
            <person name="Margres M.J."/>
            <person name="Gilbert D.M."/>
            <person name="Gibbs H.L."/>
            <person name="Parkinson C.L."/>
            <person name="Rokyta D.R."/>
        </authorList>
    </citation>
    <scope>NUCLEOTIDE SEQUENCE [LARGE SCALE GENOMIC DNA]</scope>
    <source>
        <strain evidence="2">DRR0105</strain>
    </source>
</reference>
<dbReference type="InterPro" id="IPR017896">
    <property type="entry name" value="4Fe4S_Fe-S-bd"/>
</dbReference>